<dbReference type="SUPFAM" id="SSF55874">
    <property type="entry name" value="ATPase domain of HSP90 chaperone/DNA topoisomerase II/histidine kinase"/>
    <property type="match status" value="1"/>
</dbReference>
<dbReference type="SMART" id="SM00388">
    <property type="entry name" value="HisKA"/>
    <property type="match status" value="1"/>
</dbReference>
<dbReference type="PROSITE" id="PS50109">
    <property type="entry name" value="HIS_KIN"/>
    <property type="match status" value="1"/>
</dbReference>
<evidence type="ECO:0000256" key="4">
    <source>
        <dbReference type="SAM" id="MobiDB-lite"/>
    </source>
</evidence>
<dbReference type="InterPro" id="IPR003661">
    <property type="entry name" value="HisK_dim/P_dom"/>
</dbReference>
<dbReference type="SMART" id="SM00387">
    <property type="entry name" value="HATPase_c"/>
    <property type="match status" value="1"/>
</dbReference>
<name>A0ABT8BDE9_9HYPH</name>
<dbReference type="InterPro" id="IPR005467">
    <property type="entry name" value="His_kinase_dom"/>
</dbReference>
<feature type="transmembrane region" description="Helical" evidence="5">
    <location>
        <begin position="66"/>
        <end position="87"/>
    </location>
</feature>
<dbReference type="Gene3D" id="3.30.565.10">
    <property type="entry name" value="Histidine kinase-like ATPase, C-terminal domain"/>
    <property type="match status" value="1"/>
</dbReference>
<dbReference type="EMBL" id="JAUFPX010000002">
    <property type="protein sequence ID" value="MDN3589406.1"/>
    <property type="molecule type" value="Genomic_DNA"/>
</dbReference>
<dbReference type="PANTHER" id="PTHR43065">
    <property type="entry name" value="SENSOR HISTIDINE KINASE"/>
    <property type="match status" value="1"/>
</dbReference>
<reference evidence="8" key="1">
    <citation type="journal article" date="2019" name="Int. J. Syst. Evol. Microbiol.">
        <title>The Global Catalogue of Microorganisms (GCM) 10K type strain sequencing project: providing services to taxonomists for standard genome sequencing and annotation.</title>
        <authorList>
            <consortium name="The Broad Institute Genomics Platform"/>
            <consortium name="The Broad Institute Genome Sequencing Center for Infectious Disease"/>
            <person name="Wu L."/>
            <person name="Ma J."/>
        </authorList>
    </citation>
    <scope>NUCLEOTIDE SEQUENCE [LARGE SCALE GENOMIC DNA]</scope>
    <source>
        <strain evidence="8">CECT 7069</strain>
    </source>
</reference>
<evidence type="ECO:0000256" key="1">
    <source>
        <dbReference type="ARBA" id="ARBA00000085"/>
    </source>
</evidence>
<keyword evidence="5" id="KW-0472">Membrane</keyword>
<keyword evidence="7" id="KW-0067">ATP-binding</keyword>
<feature type="region of interest" description="Disordered" evidence="4">
    <location>
        <begin position="401"/>
        <end position="424"/>
    </location>
</feature>
<evidence type="ECO:0000256" key="3">
    <source>
        <dbReference type="ARBA" id="ARBA00022553"/>
    </source>
</evidence>
<dbReference type="Gene3D" id="1.10.287.130">
    <property type="match status" value="1"/>
</dbReference>
<feature type="transmembrane region" description="Helical" evidence="5">
    <location>
        <begin position="36"/>
        <end position="54"/>
    </location>
</feature>
<dbReference type="EC" id="2.7.13.3" evidence="2"/>
<protein>
    <recommendedName>
        <fullName evidence="2">histidine kinase</fullName>
        <ecNumber evidence="2">2.7.13.3</ecNumber>
    </recommendedName>
</protein>
<evidence type="ECO:0000256" key="2">
    <source>
        <dbReference type="ARBA" id="ARBA00012438"/>
    </source>
</evidence>
<keyword evidence="8" id="KW-1185">Reference proteome</keyword>
<dbReference type="InterPro" id="IPR003594">
    <property type="entry name" value="HATPase_dom"/>
</dbReference>
<keyword evidence="7" id="KW-0547">Nucleotide-binding</keyword>
<keyword evidence="5" id="KW-0812">Transmembrane</keyword>
<dbReference type="PRINTS" id="PR00344">
    <property type="entry name" value="BCTRLSENSOR"/>
</dbReference>
<evidence type="ECO:0000313" key="7">
    <source>
        <dbReference type="EMBL" id="MDN3589406.1"/>
    </source>
</evidence>
<comment type="catalytic activity">
    <reaction evidence="1">
        <text>ATP + protein L-histidine = ADP + protein N-phospho-L-histidine.</text>
        <dbReference type="EC" id="2.7.13.3"/>
    </reaction>
</comment>
<keyword evidence="5" id="KW-1133">Transmembrane helix</keyword>
<proteinExistence type="predicted"/>
<evidence type="ECO:0000259" key="6">
    <source>
        <dbReference type="PROSITE" id="PS50109"/>
    </source>
</evidence>
<comment type="caution">
    <text evidence="7">The sequence shown here is derived from an EMBL/GenBank/DDBJ whole genome shotgun (WGS) entry which is preliminary data.</text>
</comment>
<evidence type="ECO:0000256" key="5">
    <source>
        <dbReference type="SAM" id="Phobius"/>
    </source>
</evidence>
<dbReference type="GO" id="GO:0005524">
    <property type="term" value="F:ATP binding"/>
    <property type="evidence" value="ECO:0007669"/>
    <property type="project" value="UniProtKB-KW"/>
</dbReference>
<dbReference type="InterPro" id="IPR036097">
    <property type="entry name" value="HisK_dim/P_sf"/>
</dbReference>
<dbReference type="RefSeq" id="WP_238223822.1">
    <property type="nucleotide sequence ID" value="NZ_BPQD01000007.1"/>
</dbReference>
<dbReference type="Pfam" id="PF25487">
    <property type="entry name" value="ETR1_N"/>
    <property type="match status" value="1"/>
</dbReference>
<dbReference type="InterPro" id="IPR036890">
    <property type="entry name" value="HATPase_C_sf"/>
</dbReference>
<evidence type="ECO:0000313" key="8">
    <source>
        <dbReference type="Proteomes" id="UP001224644"/>
    </source>
</evidence>
<keyword evidence="3" id="KW-0597">Phosphoprotein</keyword>
<dbReference type="Pfam" id="PF02518">
    <property type="entry name" value="HATPase_c"/>
    <property type="match status" value="1"/>
</dbReference>
<dbReference type="SUPFAM" id="SSF47384">
    <property type="entry name" value="Homodimeric domain of signal transducing histidine kinase"/>
    <property type="match status" value="1"/>
</dbReference>
<accession>A0ABT8BDE9</accession>
<gene>
    <name evidence="7" type="ORF">QWZ12_02145</name>
</gene>
<dbReference type="InterPro" id="IPR004358">
    <property type="entry name" value="Sig_transdc_His_kin-like_C"/>
</dbReference>
<sequence>MFDALGSFLDRSNLSPHGICLLWRPELIWTHVVSDFVIGVSYFTIPVAMGVFLLKRRDVAFGWMGWAFAFFILACGATHFLAIWTLWVPDYAAEALLKAFTGIGSFITAILLWRLLPHAVALPSPEALRRANAELVDRIRERDAALDALRTAIADREHAEEMLRQTQKMDAIGALTGGVAHDFNNLLGVVIANLDRLARFPLESGAERARSSALTGAERAASLVQKMLAFARRQPLQPTRFGANGLIADLSELLRGALNAVEPPEMTLAPDLWPVRVDANQLENVLLNLAVNARDAMPEGGRATIRTRNVPAAEAAARAGLPAVDHILISVTDQGCGMSPEVSARAFEPFFTTKAVGEGTGLGLSQAFGFAKQSGGHILLDSRPGHGTTVEVYLPRDRDTAVRPASRVSEATAPPPFVPASSFA</sequence>
<dbReference type="InterPro" id="IPR058544">
    <property type="entry name" value="ETR1_N"/>
</dbReference>
<dbReference type="Proteomes" id="UP001224644">
    <property type="component" value="Unassembled WGS sequence"/>
</dbReference>
<organism evidence="7 8">
    <name type="scientific">Methylobacterium adhaesivum</name>
    <dbReference type="NCBI Taxonomy" id="333297"/>
    <lineage>
        <taxon>Bacteria</taxon>
        <taxon>Pseudomonadati</taxon>
        <taxon>Pseudomonadota</taxon>
        <taxon>Alphaproteobacteria</taxon>
        <taxon>Hyphomicrobiales</taxon>
        <taxon>Methylobacteriaceae</taxon>
        <taxon>Methylobacterium</taxon>
    </lineage>
</organism>
<dbReference type="CDD" id="cd00082">
    <property type="entry name" value="HisKA"/>
    <property type="match status" value="1"/>
</dbReference>
<feature type="domain" description="Histidine kinase" evidence="6">
    <location>
        <begin position="178"/>
        <end position="398"/>
    </location>
</feature>
<dbReference type="PANTHER" id="PTHR43065:SF49">
    <property type="entry name" value="HISTIDINE KINASE"/>
    <property type="match status" value="1"/>
</dbReference>